<sequence length="860" mass="93036">MFGGPANGGAQPAGGMFGAAGGANAGAHGAASNGMFGAGGLGGGMFGGATGSANGQAAAGGTAPNPGGNPGASAGMFGQKGGSMFGGAPAGGGMFGGGLAGGSSAAGEVQGRNCRFLQGPRTEPQSVAVIQDTLRRGVDCHVKITNYRKSGENFQNLLTMRPVHDSNGVYRYCIGVQFEITPNDPKLKSRLAKLDKLIQLLPKTFDVSSRAVGVNHRVEEAQAEKEQSTEQKLMGALEGSAEVYSEEKLEDGDHYADHYKDHLAHCSKVSNLKRDEQLDQMAKKLGLSPPNPGPWLAMFTQIADRLDVAIVVTDMKTPGLPVTYVNKACTKLTGYTQDDFVGRNCRFLQGRRTEGAAVRAMTTAIRKADDLTIKVTNYRKDKTEFVLVLALHPVHDTSGEYRYQIGIQCDASRWSSEQALFEKVRKALPTHFESSAQQTKYDESLTKVDTKAQRKQWADSLKKFTRLVWSMDWDTTLKQFMDEQQALQAFYGYLSKTSPNEALQLEMCMNAKQLEALPEEQAAAAAIQMCANYLGIQAASGEAALGSLNNQVEQSMTALALEALPKFVQSKACIPILEKMLEGSDDNMKRADDLLWADYKVPDDVAGWLHSFVSVAMTYPACIVISDMTIPGNPMCFVNSEFCRVTGYDLREVQGRNCRFLQGPRTEPQSVAVIQDTLRRGADCHVKITNYRKSGELFENLLTMRPVHDSNGVYRYCIGVQFEITPNDPKLKSRLAKLDKLIQLLPKTFEVSSQAVGMTHKRDEPEAEKGNTEARIMAALEGAKSVYSEETLEDGDFYADHYKEHLEHCSKVAQVGHAISHAAPEKKPGQQSGGGGKPGLAPKKSTGLGLFASPRVAPKA</sequence>
<dbReference type="SUPFAM" id="SSF55785">
    <property type="entry name" value="PYP-like sensor domain (PAS domain)"/>
    <property type="match status" value="3"/>
</dbReference>
<reference evidence="6" key="2">
    <citation type="submission" date="2024-10" db="UniProtKB">
        <authorList>
            <consortium name="EnsemblProtists"/>
        </authorList>
    </citation>
    <scope>IDENTIFICATION</scope>
</reference>
<evidence type="ECO:0000313" key="7">
    <source>
        <dbReference type="Proteomes" id="UP000013827"/>
    </source>
</evidence>
<dbReference type="PANTHER" id="PTHR47429">
    <property type="entry name" value="PROTEIN TWIN LOV 1"/>
    <property type="match status" value="1"/>
</dbReference>
<evidence type="ECO:0000259" key="5">
    <source>
        <dbReference type="PROSITE" id="PS50112"/>
    </source>
</evidence>
<reference evidence="7" key="1">
    <citation type="journal article" date="2013" name="Nature">
        <title>Pan genome of the phytoplankton Emiliania underpins its global distribution.</title>
        <authorList>
            <person name="Read B.A."/>
            <person name="Kegel J."/>
            <person name="Klute M.J."/>
            <person name="Kuo A."/>
            <person name="Lefebvre S.C."/>
            <person name="Maumus F."/>
            <person name="Mayer C."/>
            <person name="Miller J."/>
            <person name="Monier A."/>
            <person name="Salamov A."/>
            <person name="Young J."/>
            <person name="Aguilar M."/>
            <person name="Claverie J.M."/>
            <person name="Frickenhaus S."/>
            <person name="Gonzalez K."/>
            <person name="Herman E.K."/>
            <person name="Lin Y.C."/>
            <person name="Napier J."/>
            <person name="Ogata H."/>
            <person name="Sarno A.F."/>
            <person name="Shmutz J."/>
            <person name="Schroeder D."/>
            <person name="de Vargas C."/>
            <person name="Verret F."/>
            <person name="von Dassow P."/>
            <person name="Valentin K."/>
            <person name="Van de Peer Y."/>
            <person name="Wheeler G."/>
            <person name="Dacks J.B."/>
            <person name="Delwiche C.F."/>
            <person name="Dyhrman S.T."/>
            <person name="Glockner G."/>
            <person name="John U."/>
            <person name="Richards T."/>
            <person name="Worden A.Z."/>
            <person name="Zhang X."/>
            <person name="Grigoriev I.V."/>
            <person name="Allen A.E."/>
            <person name="Bidle K."/>
            <person name="Borodovsky M."/>
            <person name="Bowler C."/>
            <person name="Brownlee C."/>
            <person name="Cock J.M."/>
            <person name="Elias M."/>
            <person name="Gladyshev V.N."/>
            <person name="Groth M."/>
            <person name="Guda C."/>
            <person name="Hadaegh A."/>
            <person name="Iglesias-Rodriguez M.D."/>
            <person name="Jenkins J."/>
            <person name="Jones B.M."/>
            <person name="Lawson T."/>
            <person name="Leese F."/>
            <person name="Lindquist E."/>
            <person name="Lobanov A."/>
            <person name="Lomsadze A."/>
            <person name="Malik S.B."/>
            <person name="Marsh M.E."/>
            <person name="Mackinder L."/>
            <person name="Mock T."/>
            <person name="Mueller-Roeber B."/>
            <person name="Pagarete A."/>
            <person name="Parker M."/>
            <person name="Probert I."/>
            <person name="Quesneville H."/>
            <person name="Raines C."/>
            <person name="Rensing S.A."/>
            <person name="Riano-Pachon D.M."/>
            <person name="Richier S."/>
            <person name="Rokitta S."/>
            <person name="Shiraiwa Y."/>
            <person name="Soanes D.M."/>
            <person name="van der Giezen M."/>
            <person name="Wahlund T.M."/>
            <person name="Williams B."/>
            <person name="Wilson W."/>
            <person name="Wolfe G."/>
            <person name="Wurch L.L."/>
        </authorList>
    </citation>
    <scope>NUCLEOTIDE SEQUENCE</scope>
</reference>
<evidence type="ECO:0000256" key="1">
    <source>
        <dbReference type="ARBA" id="ARBA00022630"/>
    </source>
</evidence>
<evidence type="ECO:0000256" key="4">
    <source>
        <dbReference type="SAM" id="MobiDB-lite"/>
    </source>
</evidence>
<feature type="domain" description="PAS" evidence="5">
    <location>
        <begin position="299"/>
        <end position="344"/>
    </location>
</feature>
<dbReference type="EnsemblProtists" id="EOD06226">
    <property type="protein sequence ID" value="EOD06226"/>
    <property type="gene ID" value="EMIHUDRAFT_557981"/>
</dbReference>
<dbReference type="PaxDb" id="2903-EOD06226"/>
<accession>A0A0D3I4P1</accession>
<dbReference type="NCBIfam" id="TIGR00229">
    <property type="entry name" value="sensory_box"/>
    <property type="match status" value="2"/>
</dbReference>
<keyword evidence="7" id="KW-1185">Reference proteome</keyword>
<dbReference type="CDD" id="cd00130">
    <property type="entry name" value="PAS"/>
    <property type="match status" value="2"/>
</dbReference>
<dbReference type="SMART" id="SM00086">
    <property type="entry name" value="PAC"/>
    <property type="match status" value="3"/>
</dbReference>
<dbReference type="InterPro" id="IPR001610">
    <property type="entry name" value="PAC"/>
</dbReference>
<dbReference type="Proteomes" id="UP000013827">
    <property type="component" value="Unassembled WGS sequence"/>
</dbReference>
<name>A0A0D3I4P1_EMIH1</name>
<protein>
    <recommendedName>
        <fullName evidence="5">PAS domain-containing protein</fullName>
    </recommendedName>
</protein>
<dbReference type="PROSITE" id="PS50112">
    <property type="entry name" value="PAS"/>
    <property type="match status" value="1"/>
</dbReference>
<dbReference type="GO" id="GO:0005634">
    <property type="term" value="C:nucleus"/>
    <property type="evidence" value="ECO:0007669"/>
    <property type="project" value="TreeGrafter"/>
</dbReference>
<keyword evidence="2" id="KW-0288">FMN</keyword>
<dbReference type="HOGENOM" id="CLU_332736_0_0_1"/>
<proteinExistence type="predicted"/>
<dbReference type="PANTHER" id="PTHR47429:SF2">
    <property type="entry name" value="PROTEIN TWIN LOV 1"/>
    <property type="match status" value="1"/>
</dbReference>
<evidence type="ECO:0000313" key="6">
    <source>
        <dbReference type="EnsemblProtists" id="EOD06226"/>
    </source>
</evidence>
<dbReference type="Pfam" id="PF13426">
    <property type="entry name" value="PAS_9"/>
    <property type="match status" value="3"/>
</dbReference>
<dbReference type="GeneID" id="17252374"/>
<dbReference type="InterPro" id="IPR035965">
    <property type="entry name" value="PAS-like_dom_sf"/>
</dbReference>
<keyword evidence="3" id="KW-0157">Chromophore</keyword>
<keyword evidence="1" id="KW-0285">Flavoprotein</keyword>
<feature type="region of interest" description="Disordered" evidence="4">
    <location>
        <begin position="53"/>
        <end position="75"/>
    </location>
</feature>
<evidence type="ECO:0000256" key="3">
    <source>
        <dbReference type="ARBA" id="ARBA00022991"/>
    </source>
</evidence>
<dbReference type="AlphaFoldDB" id="A0A0D3I4P1"/>
<dbReference type="Gene3D" id="3.30.450.20">
    <property type="entry name" value="PAS domain"/>
    <property type="match status" value="3"/>
</dbReference>
<feature type="region of interest" description="Disordered" evidence="4">
    <location>
        <begin position="820"/>
        <end position="860"/>
    </location>
</feature>
<dbReference type="eggNOG" id="ENOG502S3IW">
    <property type="taxonomic scope" value="Eukaryota"/>
</dbReference>
<dbReference type="InterPro" id="IPR000014">
    <property type="entry name" value="PAS"/>
</dbReference>
<dbReference type="STRING" id="2903.R1D5N9"/>
<organism evidence="6 7">
    <name type="scientific">Emiliania huxleyi (strain CCMP1516)</name>
    <dbReference type="NCBI Taxonomy" id="280463"/>
    <lineage>
        <taxon>Eukaryota</taxon>
        <taxon>Haptista</taxon>
        <taxon>Haptophyta</taxon>
        <taxon>Prymnesiophyceae</taxon>
        <taxon>Isochrysidales</taxon>
        <taxon>Noelaerhabdaceae</taxon>
        <taxon>Emiliania</taxon>
    </lineage>
</organism>
<dbReference type="KEGG" id="ehx:EMIHUDRAFT_557981"/>
<dbReference type="SMART" id="SM00091">
    <property type="entry name" value="PAS"/>
    <property type="match status" value="2"/>
</dbReference>
<evidence type="ECO:0000256" key="2">
    <source>
        <dbReference type="ARBA" id="ARBA00022643"/>
    </source>
</evidence>
<dbReference type="RefSeq" id="XP_005758655.1">
    <property type="nucleotide sequence ID" value="XM_005758598.1"/>
</dbReference>